<feature type="region of interest" description="Disordered" evidence="3">
    <location>
        <begin position="531"/>
        <end position="558"/>
    </location>
</feature>
<evidence type="ECO:0000256" key="1">
    <source>
        <dbReference type="ARBA" id="ARBA00022679"/>
    </source>
</evidence>
<proteinExistence type="predicted"/>
<feature type="compositionally biased region" description="Basic and acidic residues" evidence="3">
    <location>
        <begin position="25"/>
        <end position="34"/>
    </location>
</feature>
<dbReference type="PANTHER" id="PTHR46116">
    <property type="entry name" value="(E3-INDEPENDENT) E2 UBIQUITIN-CONJUGATING ENZYME"/>
    <property type="match status" value="1"/>
</dbReference>
<keyword evidence="6" id="KW-1185">Reference proteome</keyword>
<sequence length="875" mass="96914">MHTRSSKRSAPSPQPSGSSNKRSRKAYEQEDHVDAIVVEDPDNEDPEDPELKDILAQIDAQEASELLARQLEYENIHPVGSGSKDAPIDIDGDEALARRLAEEWAAEENGTENMIVDVDEMDCSSDIEILPGPSFTASTKAVYTTNKVASTSTSHRVASQTPFLPSSSSYKLPSILPDEGLEPQRQTFVRTRSCTKCKKDVESPRAFVVFSDVLLPPSLGVLLHASCSSCRTNHCRGCFKPLDCPASCKGPSKNLKCETLNCCAEVRAIAVFEILAAFDRQLIAEKAAADSRASTIAKATKSASAASVGPGGTGYGRDEHYPASRANNQKRAQERVAEPSKKALQWETTIVRTLKTLVELLPAPYTDDPQVYDMLPHPSIGHLISLSQLPALLASLLRNDSVTDWISRKETYNAMLLLLRRMADSELTVQCLIGQRWETATTCGLENWMWQEGEITWRKSIAGELEIAPALYTYFKKLTKQSHAFQVGAMQMLGGDAEEDVDEMMIQGTSLCGDIIATSDDLERAIGVLGQPLTQEDRDNRASQAESSSKELRSRKKGKGRDVSINIDELYVAECERLAFKHVSLADPNVAQLQYTHYNYAQELNNTQTSTRLPKDRLHLLKELAVTATSLPPGVWVRVDEVRNDAIKIMIAGPEGTPYAGGLFEFDCFIPIEYPNKPPLMHLRTTGNGTVRFNPNLYNNGKVCLSLLGTWPGRPEEQWSPKSTLLQVLVSIQSMILIDAPYYNEPGHGQANVKAPVSIAYNRDICGHTSRWAIVDWLKDEHKNGIWRDVIYSHFSTRKDKIRQQIVEWSKSAPQIRAYSAASTQAYYIQPFSSGPTANYGQGRGQKASKGLDLLEEYDKGIKIIDAWKMGDEAE</sequence>
<evidence type="ECO:0000256" key="3">
    <source>
        <dbReference type="SAM" id="MobiDB-lite"/>
    </source>
</evidence>
<dbReference type="OrthoDB" id="47801at2759"/>
<dbReference type="CDD" id="cd23810">
    <property type="entry name" value="UBCc_BIRC6"/>
    <property type="match status" value="1"/>
</dbReference>
<reference evidence="5 6" key="1">
    <citation type="submission" date="2020-01" db="EMBL/GenBank/DDBJ databases">
        <authorList>
            <person name="Gupta K D."/>
        </authorList>
    </citation>
    <scope>NUCLEOTIDE SEQUENCE [LARGE SCALE GENOMIC DNA]</scope>
</reference>
<feature type="region of interest" description="Disordered" evidence="3">
    <location>
        <begin position="304"/>
        <end position="339"/>
    </location>
</feature>
<dbReference type="Pfam" id="PF00179">
    <property type="entry name" value="UQ_con"/>
    <property type="match status" value="1"/>
</dbReference>
<dbReference type="InterPro" id="IPR000608">
    <property type="entry name" value="UBC"/>
</dbReference>
<evidence type="ECO:0000313" key="5">
    <source>
        <dbReference type="EMBL" id="CAA7268105.1"/>
    </source>
</evidence>
<dbReference type="AlphaFoldDB" id="A0A8S0W2Z9"/>
<keyword evidence="1" id="KW-0808">Transferase</keyword>
<feature type="domain" description="UBC core" evidence="4">
    <location>
        <begin position="608"/>
        <end position="774"/>
    </location>
</feature>
<comment type="caution">
    <text evidence="5">The sequence shown here is derived from an EMBL/GenBank/DDBJ whole genome shotgun (WGS) entry which is preliminary data.</text>
</comment>
<dbReference type="SUPFAM" id="SSF54495">
    <property type="entry name" value="UBC-like"/>
    <property type="match status" value="1"/>
</dbReference>
<evidence type="ECO:0000313" key="6">
    <source>
        <dbReference type="Proteomes" id="UP000467700"/>
    </source>
</evidence>
<dbReference type="Proteomes" id="UP000467700">
    <property type="component" value="Unassembled WGS sequence"/>
</dbReference>
<protein>
    <recommendedName>
        <fullName evidence="4">UBC core domain-containing protein</fullName>
    </recommendedName>
</protein>
<evidence type="ECO:0000259" key="4">
    <source>
        <dbReference type="PROSITE" id="PS50127"/>
    </source>
</evidence>
<dbReference type="EMBL" id="CACVBS010000065">
    <property type="protein sequence ID" value="CAA7268105.1"/>
    <property type="molecule type" value="Genomic_DNA"/>
</dbReference>
<name>A0A8S0W2Z9_CYCAE</name>
<accession>A0A8S0W2Z9</accession>
<keyword evidence="2" id="KW-0833">Ubl conjugation pathway</keyword>
<feature type="compositionally biased region" description="Polar residues" evidence="3">
    <location>
        <begin position="8"/>
        <end position="20"/>
    </location>
</feature>
<dbReference type="PROSITE" id="PS50127">
    <property type="entry name" value="UBC_2"/>
    <property type="match status" value="1"/>
</dbReference>
<gene>
    <name evidence="5" type="ORF">AAE3_LOCUS10262</name>
</gene>
<feature type="region of interest" description="Disordered" evidence="3">
    <location>
        <begin position="1"/>
        <end position="50"/>
    </location>
</feature>
<organism evidence="5 6">
    <name type="scientific">Cyclocybe aegerita</name>
    <name type="common">Black poplar mushroom</name>
    <name type="synonym">Agrocybe aegerita</name>
    <dbReference type="NCBI Taxonomy" id="1973307"/>
    <lineage>
        <taxon>Eukaryota</taxon>
        <taxon>Fungi</taxon>
        <taxon>Dikarya</taxon>
        <taxon>Basidiomycota</taxon>
        <taxon>Agaricomycotina</taxon>
        <taxon>Agaricomycetes</taxon>
        <taxon>Agaricomycetidae</taxon>
        <taxon>Agaricales</taxon>
        <taxon>Agaricineae</taxon>
        <taxon>Bolbitiaceae</taxon>
        <taxon>Cyclocybe</taxon>
    </lineage>
</organism>
<evidence type="ECO:0000256" key="2">
    <source>
        <dbReference type="ARBA" id="ARBA00022786"/>
    </source>
</evidence>
<dbReference type="SMART" id="SM00212">
    <property type="entry name" value="UBCc"/>
    <property type="match status" value="1"/>
</dbReference>
<dbReference type="Gene3D" id="3.10.110.10">
    <property type="entry name" value="Ubiquitin Conjugating Enzyme"/>
    <property type="match status" value="1"/>
</dbReference>
<dbReference type="GO" id="GO:0016740">
    <property type="term" value="F:transferase activity"/>
    <property type="evidence" value="ECO:0007669"/>
    <property type="project" value="UniProtKB-KW"/>
</dbReference>
<feature type="compositionally biased region" description="Acidic residues" evidence="3">
    <location>
        <begin position="37"/>
        <end position="50"/>
    </location>
</feature>
<dbReference type="InterPro" id="IPR016135">
    <property type="entry name" value="UBQ-conjugating_enzyme/RWD"/>
</dbReference>